<dbReference type="AlphaFoldDB" id="A0AB39HKY8"/>
<feature type="domain" description="HPr" evidence="8">
    <location>
        <begin position="296"/>
        <end position="386"/>
    </location>
</feature>
<dbReference type="Gene3D" id="3.40.930.10">
    <property type="entry name" value="Mannitol-specific EII, Chain A"/>
    <property type="match status" value="1"/>
</dbReference>
<dbReference type="InterPro" id="IPR016152">
    <property type="entry name" value="PTrfase/Anion_transptr"/>
</dbReference>
<dbReference type="Pfam" id="PF00359">
    <property type="entry name" value="PTS_EIIA_2"/>
    <property type="match status" value="1"/>
</dbReference>
<dbReference type="EMBL" id="CP162602">
    <property type="protein sequence ID" value="XDK26746.1"/>
    <property type="molecule type" value="Genomic_DNA"/>
</dbReference>
<organism evidence="9">
    <name type="scientific">Vibrio sp. HB236076</name>
    <dbReference type="NCBI Taxonomy" id="3232307"/>
    <lineage>
        <taxon>Bacteria</taxon>
        <taxon>Pseudomonadati</taxon>
        <taxon>Pseudomonadota</taxon>
        <taxon>Gammaproteobacteria</taxon>
        <taxon>Vibrionales</taxon>
        <taxon>Vibrionaceae</taxon>
        <taxon>Vibrio</taxon>
    </lineage>
</organism>
<accession>A0AB39HKY8</accession>
<dbReference type="GO" id="GO:0009401">
    <property type="term" value="P:phosphoenolpyruvate-dependent sugar phosphotransferase system"/>
    <property type="evidence" value="ECO:0007669"/>
    <property type="project" value="UniProtKB-KW"/>
</dbReference>
<dbReference type="InterPro" id="IPR035895">
    <property type="entry name" value="HPr-like_sf"/>
</dbReference>
<keyword evidence="5" id="KW-0598">Phosphotransferase system</keyword>
<dbReference type="NCBIfam" id="TIGR01003">
    <property type="entry name" value="PTS_HPr_family"/>
    <property type="match status" value="1"/>
</dbReference>
<dbReference type="CDD" id="cd00367">
    <property type="entry name" value="PTS-HPr_like"/>
    <property type="match status" value="1"/>
</dbReference>
<protein>
    <submittedName>
        <fullName evidence="9">Fused PTS fructose transporter subunit IIA/HPr protein</fullName>
    </submittedName>
</protein>
<dbReference type="PRINTS" id="PR00107">
    <property type="entry name" value="PHOSPHOCPHPR"/>
</dbReference>
<dbReference type="KEGG" id="vih:AB0763_17115"/>
<dbReference type="SUPFAM" id="SSF55804">
    <property type="entry name" value="Phoshotransferase/anion transport protein"/>
    <property type="match status" value="2"/>
</dbReference>
<dbReference type="PROSITE" id="PS00369">
    <property type="entry name" value="PTS_HPR_HIS"/>
    <property type="match status" value="1"/>
</dbReference>
<dbReference type="GO" id="GO:0090563">
    <property type="term" value="F:protein-phosphocysteine-sugar phosphotransferase activity"/>
    <property type="evidence" value="ECO:0007669"/>
    <property type="project" value="TreeGrafter"/>
</dbReference>
<sequence>MLTLTSDDITLGQSASNKLAAIKNIAHQLQQRQLVEPGYVNGMLEREQQSSTYLGNGIAIPHGTTQTRDKVIKTGVSIFHFPNGVDWHDGNTVYLAIGIAAKSDEHLSILKQLTKVLSADGIDEQLKNATDSKQLIEILQGNAALPCHLDESLIALSFPADDMLQLSVAGAGLLKNQQCVTATFVANAIDCAPSHLGNGLWLMHSDQHVTQPAASFVSVAKAFTHQQKEVKGLLILAGQADALLPQLNNVVELLWNKHQETLFNQTNKADVVATLQGQVPAGDTQSASASHDDNNAHSAVFTINNAHGLHARPGAMLVAEAKRFQAKIQVANLNGDNKSVNAKSLMKVIAMGVLKGHQLQFTAQGEDAAEALDAIGKVISQGLGEA</sequence>
<evidence type="ECO:0000256" key="5">
    <source>
        <dbReference type="ARBA" id="ARBA00022683"/>
    </source>
</evidence>
<keyword evidence="6" id="KW-0418">Kinase</keyword>
<evidence type="ECO:0000256" key="2">
    <source>
        <dbReference type="ARBA" id="ARBA00022553"/>
    </source>
</evidence>
<dbReference type="GO" id="GO:0005886">
    <property type="term" value="C:plasma membrane"/>
    <property type="evidence" value="ECO:0007669"/>
    <property type="project" value="TreeGrafter"/>
</dbReference>
<evidence type="ECO:0000256" key="4">
    <source>
        <dbReference type="ARBA" id="ARBA00022679"/>
    </source>
</evidence>
<keyword evidence="2" id="KW-0597">Phosphoprotein</keyword>
<dbReference type="Gene3D" id="3.30.1340.10">
    <property type="entry name" value="HPr-like"/>
    <property type="match status" value="1"/>
</dbReference>
<keyword evidence="3" id="KW-0762">Sugar transport</keyword>
<dbReference type="PROSITE" id="PS00372">
    <property type="entry name" value="PTS_EIIA_TYPE_2_HIS"/>
    <property type="match status" value="1"/>
</dbReference>
<dbReference type="SUPFAM" id="SSF55594">
    <property type="entry name" value="HPr-like"/>
    <property type="match status" value="1"/>
</dbReference>
<geneLocation type="plasmid" evidence="9">
    <name>p-HB236076</name>
</geneLocation>
<dbReference type="PROSITE" id="PS51350">
    <property type="entry name" value="PTS_HPR_DOM"/>
    <property type="match status" value="1"/>
</dbReference>
<reference evidence="9" key="1">
    <citation type="submission" date="2024-07" db="EMBL/GenBank/DDBJ databases">
        <title>Genome Analysis of a Potential Novel Vibrio Species Secreting pH- and Thermo-stable Alginate Lyase and its Application in Producing Alginate Oligosaccharides.</title>
        <authorList>
            <person name="Huang H."/>
            <person name="Bao K."/>
        </authorList>
    </citation>
    <scope>NUCLEOTIDE SEQUENCE</scope>
    <source>
        <strain evidence="9">HB236076</strain>
        <plasmid evidence="9">p-HB236076</plasmid>
    </source>
</reference>
<evidence type="ECO:0000313" key="9">
    <source>
        <dbReference type="EMBL" id="XDK26746.1"/>
    </source>
</evidence>
<dbReference type="InterPro" id="IPR050893">
    <property type="entry name" value="Sugar_PTS"/>
</dbReference>
<dbReference type="RefSeq" id="WP_306099659.1">
    <property type="nucleotide sequence ID" value="NZ_CP162602.1"/>
</dbReference>
<dbReference type="InterPro" id="IPR001020">
    <property type="entry name" value="PTS_HPr_His_P_site"/>
</dbReference>
<evidence type="ECO:0000256" key="6">
    <source>
        <dbReference type="ARBA" id="ARBA00022777"/>
    </source>
</evidence>
<proteinExistence type="predicted"/>
<evidence type="ECO:0000259" key="7">
    <source>
        <dbReference type="PROSITE" id="PS51094"/>
    </source>
</evidence>
<keyword evidence="1" id="KW-0813">Transport</keyword>
<dbReference type="InterPro" id="IPR002178">
    <property type="entry name" value="PTS_EIIA_type-2_dom"/>
</dbReference>
<evidence type="ECO:0000259" key="8">
    <source>
        <dbReference type="PROSITE" id="PS51350"/>
    </source>
</evidence>
<keyword evidence="4" id="KW-0808">Transferase</keyword>
<keyword evidence="9" id="KW-0614">Plasmid</keyword>
<evidence type="ECO:0000256" key="3">
    <source>
        <dbReference type="ARBA" id="ARBA00022597"/>
    </source>
</evidence>
<dbReference type="NCBIfam" id="NF008319">
    <property type="entry name" value="PRK11109.1"/>
    <property type="match status" value="1"/>
</dbReference>
<dbReference type="InterPro" id="IPR000032">
    <property type="entry name" value="HPr-like"/>
</dbReference>
<gene>
    <name evidence="9" type="primary">fruB</name>
    <name evidence="9" type="ORF">AB0763_17115</name>
</gene>
<dbReference type="PANTHER" id="PTHR30181">
    <property type="entry name" value="MANNITOL PERMEASE IIC COMPONENT"/>
    <property type="match status" value="1"/>
</dbReference>
<dbReference type="GO" id="GO:0016301">
    <property type="term" value="F:kinase activity"/>
    <property type="evidence" value="ECO:0007669"/>
    <property type="project" value="UniProtKB-KW"/>
</dbReference>
<feature type="domain" description="PTS EIIA type-2" evidence="7">
    <location>
        <begin position="2"/>
        <end position="142"/>
    </location>
</feature>
<name>A0AB39HKY8_9VIBR</name>
<dbReference type="PROSITE" id="PS51094">
    <property type="entry name" value="PTS_EIIA_TYPE_2"/>
    <property type="match status" value="1"/>
</dbReference>
<evidence type="ECO:0000256" key="1">
    <source>
        <dbReference type="ARBA" id="ARBA00022448"/>
    </source>
</evidence>
<dbReference type="CDD" id="cd00211">
    <property type="entry name" value="PTS_IIA_fru"/>
    <property type="match status" value="1"/>
</dbReference>
<dbReference type="PANTHER" id="PTHR30181:SF3">
    <property type="entry name" value="MULTIPHOSPHORYL TRANSFER PROTEIN"/>
    <property type="match status" value="1"/>
</dbReference>
<dbReference type="Pfam" id="PF00381">
    <property type="entry name" value="PTS-HPr"/>
    <property type="match status" value="1"/>
</dbReference>